<proteinExistence type="predicted"/>
<comment type="caution">
    <text evidence="1">The sequence shown here is derived from an EMBL/GenBank/DDBJ whole genome shotgun (WGS) entry which is preliminary data.</text>
</comment>
<dbReference type="GeneID" id="64695723"/>
<evidence type="ECO:0000313" key="1">
    <source>
        <dbReference type="EMBL" id="KAG2112600.1"/>
    </source>
</evidence>
<keyword evidence="2" id="KW-1185">Reference proteome</keyword>
<protein>
    <submittedName>
        <fullName evidence="1">Uncharacterized protein</fullName>
    </submittedName>
</protein>
<evidence type="ECO:0000313" key="2">
    <source>
        <dbReference type="Proteomes" id="UP000823399"/>
    </source>
</evidence>
<sequence length="123" mass="13278">MSAAVMDLVEIFNGEGAFVFVDRPAGGPPIFHVQRSADLQAGSPQLAGCSGSGVMLATEELRKYPTQLIAMVHRLANDTTVTAAYADTIEMAEYLVAEARKVPYAPYILGAGQLLREFMRNDN</sequence>
<accession>A0A9P7FDA7</accession>
<dbReference type="RefSeq" id="XP_041295399.1">
    <property type="nucleotide sequence ID" value="XM_041433464.1"/>
</dbReference>
<dbReference type="AlphaFoldDB" id="A0A9P7FDA7"/>
<reference evidence="1" key="1">
    <citation type="journal article" date="2020" name="New Phytol.">
        <title>Comparative genomics reveals dynamic genome evolution in host specialist ectomycorrhizal fungi.</title>
        <authorList>
            <person name="Lofgren L.A."/>
            <person name="Nguyen N.H."/>
            <person name="Vilgalys R."/>
            <person name="Ruytinx J."/>
            <person name="Liao H.L."/>
            <person name="Branco S."/>
            <person name="Kuo A."/>
            <person name="LaButti K."/>
            <person name="Lipzen A."/>
            <person name="Andreopoulos W."/>
            <person name="Pangilinan J."/>
            <person name="Riley R."/>
            <person name="Hundley H."/>
            <person name="Na H."/>
            <person name="Barry K."/>
            <person name="Grigoriev I.V."/>
            <person name="Stajich J.E."/>
            <person name="Kennedy P.G."/>
        </authorList>
    </citation>
    <scope>NUCLEOTIDE SEQUENCE</scope>
    <source>
        <strain evidence="1">FC423</strain>
    </source>
</reference>
<dbReference type="Proteomes" id="UP000823399">
    <property type="component" value="Unassembled WGS sequence"/>
</dbReference>
<dbReference type="OrthoDB" id="2692031at2759"/>
<name>A0A9P7FDA7_9AGAM</name>
<gene>
    <name evidence="1" type="ORF">F5147DRAFT_650771</name>
</gene>
<organism evidence="1 2">
    <name type="scientific">Suillus discolor</name>
    <dbReference type="NCBI Taxonomy" id="1912936"/>
    <lineage>
        <taxon>Eukaryota</taxon>
        <taxon>Fungi</taxon>
        <taxon>Dikarya</taxon>
        <taxon>Basidiomycota</taxon>
        <taxon>Agaricomycotina</taxon>
        <taxon>Agaricomycetes</taxon>
        <taxon>Agaricomycetidae</taxon>
        <taxon>Boletales</taxon>
        <taxon>Suillineae</taxon>
        <taxon>Suillaceae</taxon>
        <taxon>Suillus</taxon>
    </lineage>
</organism>
<dbReference type="EMBL" id="JABBWM010000014">
    <property type="protein sequence ID" value="KAG2112600.1"/>
    <property type="molecule type" value="Genomic_DNA"/>
</dbReference>